<comment type="caution">
    <text evidence="2">The sequence shown here is derived from an EMBL/GenBank/DDBJ whole genome shotgun (WGS) entry which is preliminary data.</text>
</comment>
<dbReference type="InterPro" id="IPR018289">
    <property type="entry name" value="MULE_transposase_dom"/>
</dbReference>
<evidence type="ECO:0000313" key="2">
    <source>
        <dbReference type="EMBL" id="KII70464.1"/>
    </source>
</evidence>
<dbReference type="PANTHER" id="PTHR47160:SF8">
    <property type="entry name" value="MULE TRANSPOSASE DOMAIN-CONTAINING PROTEIN"/>
    <property type="match status" value="1"/>
</dbReference>
<evidence type="ECO:0000259" key="1">
    <source>
        <dbReference type="Pfam" id="PF10551"/>
    </source>
</evidence>
<accession>A0A0C2IYA3</accession>
<dbReference type="OrthoDB" id="10051448at2759"/>
<protein>
    <recommendedName>
        <fullName evidence="1">MULE transposase domain-containing protein</fullName>
    </recommendedName>
</protein>
<dbReference type="AlphaFoldDB" id="A0A0C2IYA3"/>
<dbReference type="Pfam" id="PF10551">
    <property type="entry name" value="MULE"/>
    <property type="match status" value="1"/>
</dbReference>
<evidence type="ECO:0000313" key="3">
    <source>
        <dbReference type="Proteomes" id="UP000031668"/>
    </source>
</evidence>
<proteinExistence type="predicted"/>
<feature type="domain" description="MULE transposase" evidence="1">
    <location>
        <begin position="15"/>
        <end position="109"/>
    </location>
</feature>
<name>A0A0C2IYA3_THEKT</name>
<dbReference type="PANTHER" id="PTHR47160">
    <property type="entry name" value="PUTATIVE-RELATED"/>
    <property type="match status" value="1"/>
</dbReference>
<keyword evidence="3" id="KW-1185">Reference proteome</keyword>
<organism evidence="2 3">
    <name type="scientific">Thelohanellus kitauei</name>
    <name type="common">Myxosporean</name>
    <dbReference type="NCBI Taxonomy" id="669202"/>
    <lineage>
        <taxon>Eukaryota</taxon>
        <taxon>Metazoa</taxon>
        <taxon>Cnidaria</taxon>
        <taxon>Myxozoa</taxon>
        <taxon>Myxosporea</taxon>
        <taxon>Bivalvulida</taxon>
        <taxon>Platysporina</taxon>
        <taxon>Myxobolidae</taxon>
        <taxon>Thelohanellus</taxon>
    </lineage>
</organism>
<sequence length="299" mass="34087">MGDLELLDGLSRATVWLADGTFKVVPTLYFQLYSIHFQYSGAVNPAAVYCLLPNKTKDVYDRMLIEIIRLVPTCTPWIILTDFETAAMSSFREAFPSATISGCYFHLCQSVLRKVNELGMKVDYESNDNLRIAVRCLAALAHVPLADVSEAFDLLAESMPRHEKMDELLSYFEHTYIRGRRVRGREENYAPALFPTHTWNKFESATEGIARTTNAVEGWHCGLQSLFMCSHPTMWTLFEGLKKDSCKQKTIYLQTTSGVEHHSSKKYRELQAKVLRAVTNYGRTNVITYVRCLAHLSFN</sequence>
<dbReference type="Proteomes" id="UP000031668">
    <property type="component" value="Unassembled WGS sequence"/>
</dbReference>
<reference evidence="2 3" key="1">
    <citation type="journal article" date="2014" name="Genome Biol. Evol.">
        <title>The genome of the myxosporean Thelohanellus kitauei shows adaptations to nutrient acquisition within its fish host.</title>
        <authorList>
            <person name="Yang Y."/>
            <person name="Xiong J."/>
            <person name="Zhou Z."/>
            <person name="Huo F."/>
            <person name="Miao W."/>
            <person name="Ran C."/>
            <person name="Liu Y."/>
            <person name="Zhang J."/>
            <person name="Feng J."/>
            <person name="Wang M."/>
            <person name="Wang M."/>
            <person name="Wang L."/>
            <person name="Yao B."/>
        </authorList>
    </citation>
    <scope>NUCLEOTIDE SEQUENCE [LARGE SCALE GENOMIC DNA]</scope>
    <source>
        <strain evidence="2">Wuqing</strain>
    </source>
</reference>
<dbReference type="EMBL" id="JWZT01002058">
    <property type="protein sequence ID" value="KII70464.1"/>
    <property type="molecule type" value="Genomic_DNA"/>
</dbReference>
<dbReference type="OMA" id="VANVMSM"/>
<gene>
    <name evidence="2" type="ORF">RF11_02122</name>
</gene>